<dbReference type="GO" id="GO:0005524">
    <property type="term" value="F:ATP binding"/>
    <property type="evidence" value="ECO:0007669"/>
    <property type="project" value="UniProtKB-KW"/>
</dbReference>
<name>J6EW88_TRIAS</name>
<dbReference type="Pfam" id="PF03109">
    <property type="entry name" value="ABC1"/>
    <property type="match status" value="1"/>
</dbReference>
<feature type="domain" description="ABC1 atypical kinase-like" evidence="6">
    <location>
        <begin position="396"/>
        <end position="664"/>
    </location>
</feature>
<dbReference type="HOGENOM" id="CLU_006533_9_2_1"/>
<evidence type="ECO:0000313" key="7">
    <source>
        <dbReference type="EMBL" id="EJT48889.1"/>
    </source>
</evidence>
<feature type="compositionally biased region" description="Basic and acidic residues" evidence="5">
    <location>
        <begin position="1"/>
        <end position="20"/>
    </location>
</feature>
<gene>
    <name evidence="7" type="ORF">A1Q1_02034</name>
</gene>
<dbReference type="SUPFAM" id="SSF56112">
    <property type="entry name" value="Protein kinase-like (PK-like)"/>
    <property type="match status" value="1"/>
</dbReference>
<reference evidence="7 8" key="1">
    <citation type="journal article" date="2012" name="Eukaryot. Cell">
        <title>Draft genome sequence of CBS 2479, the standard type strain of Trichosporon asahii.</title>
        <authorList>
            <person name="Yang R.Y."/>
            <person name="Li H.T."/>
            <person name="Zhu H."/>
            <person name="Zhou G.P."/>
            <person name="Wang M."/>
            <person name="Wang L."/>
        </authorList>
    </citation>
    <scope>NUCLEOTIDE SEQUENCE [LARGE SCALE GENOMIC DNA]</scope>
    <source>
        <strain evidence="8">ATCC 90039 / CBS 2479 / JCM 2466 / KCTC 7840 / NCYC 2677 / UAMH 7654</strain>
    </source>
</reference>
<evidence type="ECO:0000256" key="2">
    <source>
        <dbReference type="ARBA" id="ARBA00022679"/>
    </source>
</evidence>
<keyword evidence="7" id="KW-0830">Ubiquinone</keyword>
<dbReference type="InterPro" id="IPR004147">
    <property type="entry name" value="ABC1_dom"/>
</dbReference>
<keyword evidence="4" id="KW-0067">ATP-binding</keyword>
<dbReference type="CDD" id="cd13970">
    <property type="entry name" value="ABC1_ADCK3"/>
    <property type="match status" value="1"/>
</dbReference>
<accession>J6EW88</accession>
<proteinExistence type="inferred from homology"/>
<dbReference type="AlphaFoldDB" id="J6EW88"/>
<dbReference type="KEGG" id="tasa:A1Q1_02034"/>
<evidence type="ECO:0000259" key="6">
    <source>
        <dbReference type="Pfam" id="PF03109"/>
    </source>
</evidence>
<feature type="compositionally biased region" description="Pro residues" evidence="5">
    <location>
        <begin position="149"/>
        <end position="168"/>
    </location>
</feature>
<dbReference type="InterPro" id="IPR011009">
    <property type="entry name" value="Kinase-like_dom_sf"/>
</dbReference>
<organism evidence="7 8">
    <name type="scientific">Trichosporon asahii var. asahii (strain ATCC 90039 / CBS 2479 / JCM 2466 / KCTC 7840 / NBRC 103889/ NCYC 2677 / UAMH 7654)</name>
    <name type="common">Yeast</name>
    <dbReference type="NCBI Taxonomy" id="1186058"/>
    <lineage>
        <taxon>Eukaryota</taxon>
        <taxon>Fungi</taxon>
        <taxon>Dikarya</taxon>
        <taxon>Basidiomycota</taxon>
        <taxon>Agaricomycotina</taxon>
        <taxon>Tremellomycetes</taxon>
        <taxon>Trichosporonales</taxon>
        <taxon>Trichosporonaceae</taxon>
        <taxon>Trichosporon</taxon>
    </lineage>
</organism>
<dbReference type="PANTHER" id="PTHR43851">
    <property type="match status" value="1"/>
</dbReference>
<dbReference type="GeneID" id="25985548"/>
<dbReference type="OrthoDB" id="201153at2759"/>
<evidence type="ECO:0000256" key="4">
    <source>
        <dbReference type="ARBA" id="ARBA00022840"/>
    </source>
</evidence>
<dbReference type="GO" id="GO:0006744">
    <property type="term" value="P:ubiquinone biosynthetic process"/>
    <property type="evidence" value="ECO:0007669"/>
    <property type="project" value="TreeGrafter"/>
</dbReference>
<dbReference type="PANTHER" id="PTHR43851:SF3">
    <property type="entry name" value="COENZYME Q8"/>
    <property type="match status" value="1"/>
</dbReference>
<evidence type="ECO:0000256" key="5">
    <source>
        <dbReference type="SAM" id="MobiDB-lite"/>
    </source>
</evidence>
<dbReference type="InterPro" id="IPR051409">
    <property type="entry name" value="Atypical_kinase_ADCK"/>
</dbReference>
<dbReference type="RefSeq" id="XP_014180517.1">
    <property type="nucleotide sequence ID" value="XM_014325042.1"/>
</dbReference>
<feature type="compositionally biased region" description="Basic and acidic residues" evidence="5">
    <location>
        <begin position="170"/>
        <end position="184"/>
    </location>
</feature>
<dbReference type="Proteomes" id="UP000002748">
    <property type="component" value="Unassembled WGS sequence"/>
</dbReference>
<comment type="similarity">
    <text evidence="1">Belongs to the protein kinase superfamily. ADCK protein kinase family.</text>
</comment>
<keyword evidence="3" id="KW-0547">Nucleotide-binding</keyword>
<keyword evidence="2" id="KW-0808">Transferase</keyword>
<sequence length="775" mass="84544">MPHDHSLTDWERAEPDRHMPNDSALTPPPICNNNITTPLSSLGAPLGIHRSLHRLLTDSLRPPPPLVSALSPQLIPLNLTDKLRQPSPSLTPVHHVQRHAERGGPRVVPRRSSPGRGGGHDGLALPPPADLRGPRRLPATAGRAAHPRLSPPYPPPRAPPSTSRPPTGPAHEHQDIKEQDEMWSDPRRHVEVEVFDEPAQPVKAQPQVEKKPAQVERPAAVSATVAALQKQADKLESQYTAKPSPRPVPVAPAVKTAAAPTPTPKPAVAAATPEVKKPFVVDPSVDPMTYLPQVEADPEDVPVVLRSSAVPSSRLGRLFHYGSLGASLALGAAGETFRRTTGGGGQGSVFMSDANVRRLVATLGRMRGAALKLGQFMSIQDNTILPPELERVLAQVQAHANYMPDWQLDRVMTAELGPEWQAKFLAFDRTPVAAASIGQVHRATLKDGTHVAVKVQFPGVAESIGSDIANLSIVLRGSALLPKGMYLQNTIAVMKRELEDECDYEREADAGKKFAALLEGDSVFDVPRVIEGCTSKRVLTTEWADGRPLSKLRNLTQEQRDLVCNRGQPQAVPWRLSCTDSFAPLESLANGQIGTNVLRLCLEELFKFRFMQTDPNWGNFLFLPSSGRIQLIDFGASREYTPEFMAGWYKLLSAALSGDKPAMVAESQSLGYLTGEEEPDMVDAHIASMSALARPFQHQGLYDFSKQTVTDEVRANIPVMLEKRLTPPPAPTYSLNRKLSGAFLMCAKLGSQVDCKKLWDEATETYQREFAQAKV</sequence>
<protein>
    <submittedName>
        <fullName evidence="7">Ubiquinone biosynthesis-related protein</fullName>
    </submittedName>
</protein>
<dbReference type="EMBL" id="ALBS01000186">
    <property type="protein sequence ID" value="EJT48889.1"/>
    <property type="molecule type" value="Genomic_DNA"/>
</dbReference>
<dbReference type="InterPro" id="IPR034646">
    <property type="entry name" value="ADCK3_dom"/>
</dbReference>
<evidence type="ECO:0000313" key="8">
    <source>
        <dbReference type="Proteomes" id="UP000002748"/>
    </source>
</evidence>
<evidence type="ECO:0000256" key="1">
    <source>
        <dbReference type="ARBA" id="ARBA00009670"/>
    </source>
</evidence>
<comment type="caution">
    <text evidence="7">The sequence shown here is derived from an EMBL/GenBank/DDBJ whole genome shotgun (WGS) entry which is preliminary data.</text>
</comment>
<dbReference type="GO" id="GO:0016740">
    <property type="term" value="F:transferase activity"/>
    <property type="evidence" value="ECO:0007669"/>
    <property type="project" value="UniProtKB-KW"/>
</dbReference>
<evidence type="ECO:0000256" key="3">
    <source>
        <dbReference type="ARBA" id="ARBA00022741"/>
    </source>
</evidence>
<feature type="region of interest" description="Disordered" evidence="5">
    <location>
        <begin position="82"/>
        <end position="184"/>
    </location>
</feature>
<dbReference type="VEuPathDB" id="FungiDB:A1Q1_02034"/>
<feature type="compositionally biased region" description="Low complexity" evidence="5">
    <location>
        <begin position="105"/>
        <end position="114"/>
    </location>
</feature>
<feature type="region of interest" description="Disordered" evidence="5">
    <location>
        <begin position="1"/>
        <end position="28"/>
    </location>
</feature>